<gene>
    <name evidence="2" type="ORF">EAH82_05925</name>
</gene>
<name>A0A502DVJ5_9BURK</name>
<sequence>MSNERTNTRYVPPEPAEPPMEHPATRDSRAEAMKSPAFREALRKDDEREAQADFQPDSGIFGQTGASADAPKTDPMTSQAREEKKARKENGY</sequence>
<proteinExistence type="predicted"/>
<feature type="compositionally biased region" description="Basic and acidic residues" evidence="1">
    <location>
        <begin position="40"/>
        <end position="51"/>
    </location>
</feature>
<dbReference type="EMBL" id="RCZI01000002">
    <property type="protein sequence ID" value="TPG28351.1"/>
    <property type="molecule type" value="Genomic_DNA"/>
</dbReference>
<feature type="compositionally biased region" description="Basic and acidic residues" evidence="1">
    <location>
        <begin position="19"/>
        <end position="32"/>
    </location>
</feature>
<evidence type="ECO:0000313" key="3">
    <source>
        <dbReference type="Proteomes" id="UP000319212"/>
    </source>
</evidence>
<dbReference type="RefSeq" id="WP_140839762.1">
    <property type="nucleotide sequence ID" value="NZ_RCZI01000002.1"/>
</dbReference>
<protein>
    <submittedName>
        <fullName evidence="2">Uncharacterized protein</fullName>
    </submittedName>
</protein>
<feature type="compositionally biased region" description="Basic and acidic residues" evidence="1">
    <location>
        <begin position="80"/>
        <end position="92"/>
    </location>
</feature>
<dbReference type="AlphaFoldDB" id="A0A502DVJ5"/>
<dbReference type="Proteomes" id="UP000319212">
    <property type="component" value="Unassembled WGS sequence"/>
</dbReference>
<comment type="caution">
    <text evidence="2">The sequence shown here is derived from an EMBL/GenBank/DDBJ whole genome shotgun (WGS) entry which is preliminary data.</text>
</comment>
<evidence type="ECO:0000313" key="2">
    <source>
        <dbReference type="EMBL" id="TPG28351.1"/>
    </source>
</evidence>
<organism evidence="2 3">
    <name type="scientific">Variovorax guangxiensis</name>
    <dbReference type="NCBI Taxonomy" id="1775474"/>
    <lineage>
        <taxon>Bacteria</taxon>
        <taxon>Pseudomonadati</taxon>
        <taxon>Pseudomonadota</taxon>
        <taxon>Betaproteobacteria</taxon>
        <taxon>Burkholderiales</taxon>
        <taxon>Comamonadaceae</taxon>
        <taxon>Variovorax</taxon>
    </lineage>
</organism>
<accession>A0A502DVJ5</accession>
<reference evidence="2 3" key="1">
    <citation type="journal article" date="2019" name="Environ. Microbiol.">
        <title>Species interactions and distinct microbial communities in high Arctic permafrost affected cryosols are associated with the CH4 and CO2 gas fluxes.</title>
        <authorList>
            <person name="Altshuler I."/>
            <person name="Hamel J."/>
            <person name="Turney S."/>
            <person name="Magnuson E."/>
            <person name="Levesque R."/>
            <person name="Greer C."/>
            <person name="Whyte L.G."/>
        </authorList>
    </citation>
    <scope>NUCLEOTIDE SEQUENCE [LARGE SCALE GENOMIC DNA]</scope>
    <source>
        <strain evidence="2 3">S06.C</strain>
    </source>
</reference>
<evidence type="ECO:0000256" key="1">
    <source>
        <dbReference type="SAM" id="MobiDB-lite"/>
    </source>
</evidence>
<feature type="region of interest" description="Disordered" evidence="1">
    <location>
        <begin position="1"/>
        <end position="92"/>
    </location>
</feature>